<evidence type="ECO:0000313" key="2">
    <source>
        <dbReference type="EMBL" id="CAK7233210.1"/>
    </source>
</evidence>
<organism evidence="2 3">
    <name type="scientific">Sporothrix bragantina</name>
    <dbReference type="NCBI Taxonomy" id="671064"/>
    <lineage>
        <taxon>Eukaryota</taxon>
        <taxon>Fungi</taxon>
        <taxon>Dikarya</taxon>
        <taxon>Ascomycota</taxon>
        <taxon>Pezizomycotina</taxon>
        <taxon>Sordariomycetes</taxon>
        <taxon>Sordariomycetidae</taxon>
        <taxon>Ophiostomatales</taxon>
        <taxon>Ophiostomataceae</taxon>
        <taxon>Sporothrix</taxon>
    </lineage>
</organism>
<name>A0ABP0CQB3_9PEZI</name>
<feature type="compositionally biased region" description="Basic and acidic residues" evidence="1">
    <location>
        <begin position="283"/>
        <end position="295"/>
    </location>
</feature>
<evidence type="ECO:0000256" key="1">
    <source>
        <dbReference type="SAM" id="MobiDB-lite"/>
    </source>
</evidence>
<feature type="compositionally biased region" description="Polar residues" evidence="1">
    <location>
        <begin position="174"/>
        <end position="190"/>
    </location>
</feature>
<feature type="region of interest" description="Disordered" evidence="1">
    <location>
        <begin position="151"/>
        <end position="355"/>
    </location>
</feature>
<gene>
    <name evidence="2" type="ORF">SBRCBS47491_008531</name>
</gene>
<feature type="compositionally biased region" description="Polar residues" evidence="1">
    <location>
        <begin position="320"/>
        <end position="341"/>
    </location>
</feature>
<feature type="region of interest" description="Disordered" evidence="1">
    <location>
        <begin position="374"/>
        <end position="400"/>
    </location>
</feature>
<comment type="caution">
    <text evidence="2">The sequence shown here is derived from an EMBL/GenBank/DDBJ whole genome shotgun (WGS) entry which is preliminary data.</text>
</comment>
<feature type="region of interest" description="Disordered" evidence="1">
    <location>
        <begin position="72"/>
        <end position="119"/>
    </location>
</feature>
<reference evidence="2 3" key="1">
    <citation type="submission" date="2024-01" db="EMBL/GenBank/DDBJ databases">
        <authorList>
            <person name="Allen C."/>
            <person name="Tagirdzhanova G."/>
        </authorList>
    </citation>
    <scope>NUCLEOTIDE SEQUENCE [LARGE SCALE GENOMIC DNA]</scope>
</reference>
<feature type="compositionally biased region" description="Basic and acidic residues" evidence="1">
    <location>
        <begin position="197"/>
        <end position="218"/>
    </location>
</feature>
<evidence type="ECO:0000313" key="3">
    <source>
        <dbReference type="Proteomes" id="UP001642406"/>
    </source>
</evidence>
<dbReference type="EMBL" id="CAWUHC010000112">
    <property type="protein sequence ID" value="CAK7233210.1"/>
    <property type="molecule type" value="Genomic_DNA"/>
</dbReference>
<proteinExistence type="predicted"/>
<feature type="compositionally biased region" description="Low complexity" evidence="1">
    <location>
        <begin position="91"/>
        <end position="106"/>
    </location>
</feature>
<sequence length="400" mass="44062">MEVAYLPAHYSYPSHYGASSHSRHRSTRDVDYAHDYDSDRVLYYSYDTPQTEVFSPRSGSGSRYREMPSSYEYRYHDSPSSSTRYHGGSGRTPTLRRSATSTSAASYEVPSSSRYAPRESYKGMSSAGMFGMAAVGAMAGAALTYTVMRSSSRSRSRSSRDHEYDDAGAVPSFQRRSTFPETYQDYSSSRYGGGEGMRGRSQKEIREVEEVYEYDSRGRLTSSSRHRSGGSVGGSGSRARSEAGYDRAPLMISEGSYHSTRRESSGLPPHVLSSSRRGSSFDYHGEPTERADRDSYVSGARSHRTARGSGAGGSRLTSTPPNSSRSAPVRQSMSRSGSYMSARNVPLPASGVGSSYAQWEEDDRFADDNRFLYDEDNDSVAPSDSISCVGSRSRSSRHHR</sequence>
<accession>A0ABP0CQB3</accession>
<feature type="compositionally biased region" description="Polar residues" evidence="1">
    <location>
        <begin position="380"/>
        <end position="390"/>
    </location>
</feature>
<keyword evidence="3" id="KW-1185">Reference proteome</keyword>
<protein>
    <submittedName>
        <fullName evidence="2">Uncharacterized protein</fullName>
    </submittedName>
</protein>
<dbReference type="Proteomes" id="UP001642406">
    <property type="component" value="Unassembled WGS sequence"/>
</dbReference>